<dbReference type="AlphaFoldDB" id="A0A5B8CLY4"/>
<dbReference type="RefSeq" id="WP_140043329.1">
    <property type="nucleotide sequence ID" value="NZ_CP041017.1"/>
</dbReference>
<organism evidence="3 4">
    <name type="scientific">Sphingobium fuliginis ATCC 27551</name>
    <dbReference type="NCBI Taxonomy" id="1208342"/>
    <lineage>
        <taxon>Bacteria</taxon>
        <taxon>Pseudomonadati</taxon>
        <taxon>Pseudomonadota</taxon>
        <taxon>Alphaproteobacteria</taxon>
        <taxon>Sphingomonadales</taxon>
        <taxon>Sphingomonadaceae</taxon>
        <taxon>Sphingobium</taxon>
    </lineage>
</organism>
<dbReference type="SUPFAM" id="SSF51338">
    <property type="entry name" value="Composite domain of metallo-dependent hydrolases"/>
    <property type="match status" value="1"/>
</dbReference>
<dbReference type="GO" id="GO:0005829">
    <property type="term" value="C:cytosol"/>
    <property type="evidence" value="ECO:0007669"/>
    <property type="project" value="TreeGrafter"/>
</dbReference>
<keyword evidence="3" id="KW-0378">Hydrolase</keyword>
<dbReference type="Proteomes" id="UP000311469">
    <property type="component" value="Chromosome cSF2"/>
</dbReference>
<dbReference type="Gene3D" id="3.20.20.140">
    <property type="entry name" value="Metal-dependent hydrolases"/>
    <property type="match status" value="2"/>
</dbReference>
<reference evidence="3 4" key="1">
    <citation type="submission" date="2019-06" db="EMBL/GenBank/DDBJ databases">
        <title>Genome organization and adaptive potential of archetypical organophosphate degarding Sphingobium fuliginis ATCC 27551.</title>
        <authorList>
            <person name="Sarwar A."/>
            <person name="Parthasarathy S."/>
            <person name="Singh C."/>
            <person name="Siddavattam D."/>
        </authorList>
    </citation>
    <scope>NUCLEOTIDE SEQUENCE [LARGE SCALE GENOMIC DNA]</scope>
    <source>
        <strain evidence="3 4">ATCC 27551</strain>
    </source>
</reference>
<protein>
    <submittedName>
        <fullName evidence="3">Amidohydrolase family protein</fullName>
    </submittedName>
</protein>
<feature type="region of interest" description="Disordered" evidence="1">
    <location>
        <begin position="568"/>
        <end position="609"/>
    </location>
</feature>
<accession>A0A5B8CLY4</accession>
<sequence length="609" mass="67352">MPDYDLIIRGGSIYDGSGGEPFVADVAVKDGLIAAVGDVQGIAREEIDAAGRIVTPGFVDVHTHYDGQITWENRLAPSSDHGVTTVVMGNCGVGFAPSRPEHRRLMIKLMEGVEDIPEVVMAEGVPFNWETFPEYLDALEKRESDIDFAAQLPHSPLRVYVMGERGANLEPPTPEDLAEMRRLTAEAIQAGAIGVTTSRSYAHQFRDGRPAPSVKSEDQEVLALAEGLRDAGKGVFQMVPSYDVTAAERMDLLDDIARTSGRPVSFTFMQTPKGEGDWQEMVARLEASKHKGLEVRGQIIPRPTGALLGLELSMHPFSFNPSFRAIEHLPLEEKVERMRDPEFRKKLIAEEPDDPQAFFVYVISDLDAMFVLGNPPNYNPRSDESIGARARAMGVDPKELIYDALLQRDGREVLYRPLGNSEGEKFESSGRNLVKNDRTFPALGDGGAHYSMICDAAYTTYFLTYWVRDAKGDRKVDLPYAVRKLTYEPAHAVGLHDRGLIRPGYKADLNIIDMERLHLYAPHVVYNLPTGGRRLQQRADGYDATIVSGVVTYRNGRSTGALPGRLVRGARKRRKPRPKRACSRPEGSGRTKRTAASFAHAPTAQRGLP</sequence>
<dbReference type="SUPFAM" id="SSF51556">
    <property type="entry name" value="Metallo-dependent hydrolases"/>
    <property type="match status" value="1"/>
</dbReference>
<dbReference type="EMBL" id="CP041017">
    <property type="protein sequence ID" value="QDC39806.1"/>
    <property type="molecule type" value="Genomic_DNA"/>
</dbReference>
<feature type="compositionally biased region" description="Basic residues" evidence="1">
    <location>
        <begin position="568"/>
        <end position="582"/>
    </location>
</feature>
<evidence type="ECO:0000313" key="4">
    <source>
        <dbReference type="Proteomes" id="UP000311469"/>
    </source>
</evidence>
<proteinExistence type="predicted"/>
<gene>
    <name evidence="3" type="ORF">FIL70_21805</name>
</gene>
<name>A0A5B8CLY4_SPHSA</name>
<dbReference type="InterPro" id="IPR032466">
    <property type="entry name" value="Metal_Hydrolase"/>
</dbReference>
<dbReference type="InterPro" id="IPR013108">
    <property type="entry name" value="Amidohydro_3"/>
</dbReference>
<dbReference type="PANTHER" id="PTHR11647">
    <property type="entry name" value="HYDRANTOINASE/DIHYDROPYRIMIDINASE FAMILY MEMBER"/>
    <property type="match status" value="1"/>
</dbReference>
<dbReference type="Pfam" id="PF07969">
    <property type="entry name" value="Amidohydro_3"/>
    <property type="match status" value="1"/>
</dbReference>
<feature type="domain" description="Amidohydrolase 3" evidence="2">
    <location>
        <begin position="45"/>
        <end position="553"/>
    </location>
</feature>
<dbReference type="GO" id="GO:0016812">
    <property type="term" value="F:hydrolase activity, acting on carbon-nitrogen (but not peptide) bonds, in cyclic amides"/>
    <property type="evidence" value="ECO:0007669"/>
    <property type="project" value="TreeGrafter"/>
</dbReference>
<evidence type="ECO:0000259" key="2">
    <source>
        <dbReference type="Pfam" id="PF07969"/>
    </source>
</evidence>
<dbReference type="CDD" id="cd01297">
    <property type="entry name" value="D-aminoacylase"/>
    <property type="match status" value="1"/>
</dbReference>
<dbReference type="InterPro" id="IPR011059">
    <property type="entry name" value="Metal-dep_hydrolase_composite"/>
</dbReference>
<evidence type="ECO:0000256" key="1">
    <source>
        <dbReference type="SAM" id="MobiDB-lite"/>
    </source>
</evidence>
<dbReference type="PANTHER" id="PTHR11647:SF1">
    <property type="entry name" value="COLLAPSIN RESPONSE MEDIATOR PROTEIN"/>
    <property type="match status" value="1"/>
</dbReference>
<dbReference type="InterPro" id="IPR050378">
    <property type="entry name" value="Metallo-dep_Hydrolases_sf"/>
</dbReference>
<dbReference type="KEGG" id="sufl:FIL70_21805"/>
<evidence type="ECO:0000313" key="3">
    <source>
        <dbReference type="EMBL" id="QDC39806.1"/>
    </source>
</evidence>